<dbReference type="GO" id="GO:0003677">
    <property type="term" value="F:DNA binding"/>
    <property type="evidence" value="ECO:0007669"/>
    <property type="project" value="UniProtKB-KW"/>
</dbReference>
<dbReference type="PANTHER" id="PTHR46558:SF11">
    <property type="entry name" value="HTH-TYPE TRANSCRIPTIONAL REGULATOR XRE"/>
    <property type="match status" value="1"/>
</dbReference>
<dbReference type="InterPro" id="IPR001387">
    <property type="entry name" value="Cro/C1-type_HTH"/>
</dbReference>
<reference evidence="4 5" key="2">
    <citation type="submission" date="2007-04" db="EMBL/GenBank/DDBJ databases">
        <title>Draft genome sequence of Ruminococcus obeum (ATCC 29174).</title>
        <authorList>
            <person name="Sudarsanam P."/>
            <person name="Ley R."/>
            <person name="Guruge J."/>
            <person name="Turnbaugh P.J."/>
            <person name="Mahowald M."/>
            <person name="Liep D."/>
            <person name="Gordon J."/>
        </authorList>
    </citation>
    <scope>NUCLEOTIDE SEQUENCE [LARGE SCALE GENOMIC DNA]</scope>
    <source>
        <strain evidence="4 5">ATCC 29174</strain>
    </source>
</reference>
<evidence type="ECO:0000313" key="5">
    <source>
        <dbReference type="Proteomes" id="UP000006002"/>
    </source>
</evidence>
<dbReference type="PROSITE" id="PS50943">
    <property type="entry name" value="HTH_CROC1"/>
    <property type="match status" value="1"/>
</dbReference>
<keyword evidence="2" id="KW-0812">Transmembrane</keyword>
<evidence type="ECO:0000313" key="4">
    <source>
        <dbReference type="EMBL" id="EDM87092.1"/>
    </source>
</evidence>
<dbReference type="PANTHER" id="PTHR46558">
    <property type="entry name" value="TRACRIPTIONAL REGULATORY PROTEIN-RELATED-RELATED"/>
    <property type="match status" value="1"/>
</dbReference>
<reference evidence="4 5" key="1">
    <citation type="submission" date="2007-03" db="EMBL/GenBank/DDBJ databases">
        <authorList>
            <person name="Fulton L."/>
            <person name="Clifton S."/>
            <person name="Fulton B."/>
            <person name="Xu J."/>
            <person name="Minx P."/>
            <person name="Pepin K.H."/>
            <person name="Johnson M."/>
            <person name="Thiruvilangam P."/>
            <person name="Bhonagiri V."/>
            <person name="Nash W.E."/>
            <person name="Mardis E.R."/>
            <person name="Wilson R.K."/>
        </authorList>
    </citation>
    <scope>NUCLEOTIDE SEQUENCE [LARGE SCALE GENOMIC DNA]</scope>
    <source>
        <strain evidence="4 5">ATCC 29174</strain>
    </source>
</reference>
<dbReference type="eggNOG" id="COG1396">
    <property type="taxonomic scope" value="Bacteria"/>
</dbReference>
<comment type="caution">
    <text evidence="4">The sequence shown here is derived from an EMBL/GenBank/DDBJ whole genome shotgun (WGS) entry which is preliminary data.</text>
</comment>
<accession>A5ZTD7</accession>
<dbReference type="Gene3D" id="1.10.260.40">
    <property type="entry name" value="lambda repressor-like DNA-binding domains"/>
    <property type="match status" value="1"/>
</dbReference>
<gene>
    <name evidence="4" type="ORF">RUMOBE_02266</name>
</gene>
<dbReference type="RefSeq" id="WP_005421656.1">
    <property type="nucleotide sequence ID" value="NZ_DS264289.1"/>
</dbReference>
<feature type="domain" description="HTH cro/C1-type" evidence="3">
    <location>
        <begin position="15"/>
        <end position="69"/>
    </location>
</feature>
<keyword evidence="2" id="KW-0472">Membrane</keyword>
<dbReference type="HOGENOM" id="CLU_793806_0_0_9"/>
<protein>
    <submittedName>
        <fullName evidence="4">DNA-binding helix-turn-helix protein</fullName>
    </submittedName>
</protein>
<feature type="transmembrane region" description="Helical" evidence="2">
    <location>
        <begin position="169"/>
        <end position="189"/>
    </location>
</feature>
<keyword evidence="2" id="KW-1133">Transmembrane helix</keyword>
<dbReference type="CDD" id="cd00093">
    <property type="entry name" value="HTH_XRE"/>
    <property type="match status" value="1"/>
</dbReference>
<evidence type="ECO:0000256" key="1">
    <source>
        <dbReference type="ARBA" id="ARBA00023125"/>
    </source>
</evidence>
<keyword evidence="1 4" id="KW-0238">DNA-binding</keyword>
<dbReference type="SMART" id="SM00530">
    <property type="entry name" value="HTH_XRE"/>
    <property type="match status" value="1"/>
</dbReference>
<name>A5ZTD7_9FIRM</name>
<evidence type="ECO:0000256" key="2">
    <source>
        <dbReference type="SAM" id="Phobius"/>
    </source>
</evidence>
<feature type="transmembrane region" description="Helical" evidence="2">
    <location>
        <begin position="92"/>
        <end position="111"/>
    </location>
</feature>
<feature type="transmembrane region" description="Helical" evidence="2">
    <location>
        <begin position="136"/>
        <end position="157"/>
    </location>
</feature>
<dbReference type="EMBL" id="AAVO02000009">
    <property type="protein sequence ID" value="EDM87092.1"/>
    <property type="molecule type" value="Genomic_DNA"/>
</dbReference>
<proteinExistence type="predicted"/>
<sequence>MNRSKDSNQNIAKTILKIRQDNKLSQEQFAEIVGVTRQAVSRWEMGISAPNINTLILMSEKFNIQVDEMLKSRDVDEKNDNKTTPPKKNKNYSITFLLIGILGLISTPFFAEWQQKRNMELFKTAYEHSYDYIFEYPLSIILILALMFIGLGTYFTLKKKGGDWMKKMISFLTVLVLSIVTMLPVKVMAAEYPHRNSEVKHVNLLSDKTEYEIQPRTDGYYYWKVDSKTNQGTTYGSWRLGPQGAGPGTVTVNKTDTVTNTISGSYTSTGDISASLGVTIGKSQSYSVQYSLPVPSGKTYQIKYRPLYTKYKVVQRQYYKIDGYSSATNNTKTCYVNVFYDWGFSYNVL</sequence>
<dbReference type="SUPFAM" id="SSF47413">
    <property type="entry name" value="lambda repressor-like DNA-binding domains"/>
    <property type="match status" value="1"/>
</dbReference>
<dbReference type="Pfam" id="PF01381">
    <property type="entry name" value="HTH_3"/>
    <property type="match status" value="1"/>
</dbReference>
<evidence type="ECO:0000259" key="3">
    <source>
        <dbReference type="PROSITE" id="PS50943"/>
    </source>
</evidence>
<dbReference type="InterPro" id="IPR010982">
    <property type="entry name" value="Lambda_DNA-bd_dom_sf"/>
</dbReference>
<organism evidence="4 5">
    <name type="scientific">Blautia obeum ATCC 29174</name>
    <dbReference type="NCBI Taxonomy" id="411459"/>
    <lineage>
        <taxon>Bacteria</taxon>
        <taxon>Bacillati</taxon>
        <taxon>Bacillota</taxon>
        <taxon>Clostridia</taxon>
        <taxon>Lachnospirales</taxon>
        <taxon>Lachnospiraceae</taxon>
        <taxon>Blautia</taxon>
    </lineage>
</organism>
<dbReference type="Proteomes" id="UP000006002">
    <property type="component" value="Unassembled WGS sequence"/>
</dbReference>
<dbReference type="AlphaFoldDB" id="A5ZTD7"/>